<keyword evidence="2" id="KW-0732">Signal</keyword>
<protein>
    <submittedName>
        <fullName evidence="3">Uncharacterized protein</fullName>
    </submittedName>
</protein>
<accession>A0A3M6Q8V9</accession>
<reference evidence="3 4" key="1">
    <citation type="submission" date="2018-10" db="EMBL/GenBank/DDBJ databases">
        <title>Comamonadaceae CDC group NO-1 genome sequencing and assembly.</title>
        <authorList>
            <person name="Bernier A.-M."/>
            <person name="Bernard K."/>
        </authorList>
    </citation>
    <scope>NUCLEOTIDE SEQUENCE [LARGE SCALE GENOMIC DNA]</scope>
    <source>
        <strain evidence="3 4">NML970147</strain>
    </source>
</reference>
<dbReference type="PROSITE" id="PS51257">
    <property type="entry name" value="PROKAR_LIPOPROTEIN"/>
    <property type="match status" value="1"/>
</dbReference>
<name>A0A3M6Q8V9_9BURK</name>
<proteinExistence type="predicted"/>
<gene>
    <name evidence="3" type="ORF">EBQ26_05855</name>
</gene>
<comment type="caution">
    <text evidence="3">The sequence shown here is derived from an EMBL/GenBank/DDBJ whole genome shotgun (WGS) entry which is preliminary data.</text>
</comment>
<evidence type="ECO:0000313" key="3">
    <source>
        <dbReference type="EMBL" id="RMW98838.1"/>
    </source>
</evidence>
<evidence type="ECO:0000256" key="2">
    <source>
        <dbReference type="SAM" id="SignalP"/>
    </source>
</evidence>
<dbReference type="RefSeq" id="WP_122238089.1">
    <property type="nucleotide sequence ID" value="NZ_RDQM01000006.1"/>
</dbReference>
<evidence type="ECO:0000313" key="4">
    <source>
        <dbReference type="Proteomes" id="UP000267521"/>
    </source>
</evidence>
<feature type="chain" id="PRO_5018111715" evidence="2">
    <location>
        <begin position="19"/>
        <end position="512"/>
    </location>
</feature>
<dbReference type="Proteomes" id="UP000267521">
    <property type="component" value="Unassembled WGS sequence"/>
</dbReference>
<feature type="region of interest" description="Disordered" evidence="1">
    <location>
        <begin position="18"/>
        <end position="55"/>
    </location>
</feature>
<dbReference type="AlphaFoldDB" id="A0A3M6Q8V9"/>
<feature type="signal peptide" evidence="2">
    <location>
        <begin position="1"/>
        <end position="18"/>
    </location>
</feature>
<evidence type="ECO:0000256" key="1">
    <source>
        <dbReference type="SAM" id="MobiDB-lite"/>
    </source>
</evidence>
<sequence>MRHTTLFGSLLLATLLTACGGSDDTPPPPNNGGPIQPPPEPPPEPQPPTPPTAKCDVWHPTIPAGQTYAAVQTLDRLDVSGTARFSHFIASGVGIPTDKGYGQLYLPPNDTRSPVRQLRAQLIEFGDCPRIFISNDYSYQNFLSADHTIRKFAPNALQMPHAENPIPGIQDFYILDVFDYGASGKTRVEFHIDPSKYPGNQIFDENKLQICTIHFGYGIFPLYCPKTSIRREGGEIIASATISGGRPHFNDLVLASTQPRGFESVKPKAPPKIFELSSEYLNTSQPAGYPEVCGPRYEATPDHVQDRPGNVWGISNQFNQHGVGVFSEFTFYGKKAPDDDIDAELQFVSYLDAQEKRTESAKIMMSAWTDCTHGRITNLQRNIHANETITSFARNKNFGGEMQYQNLHVLEGFAYSGFDPHIGKRVQFTIDSLRYPEAIQKAPKDIFRICKLSYQSTGTNLTCAKTQVRALSDYWTFYAEFDDPHIGQWIEHDEEYLLTATTPRGRDTLVTP</sequence>
<feature type="compositionally biased region" description="Pro residues" evidence="1">
    <location>
        <begin position="25"/>
        <end position="51"/>
    </location>
</feature>
<dbReference type="EMBL" id="RDQM01000006">
    <property type="protein sequence ID" value="RMW98838.1"/>
    <property type="molecule type" value="Genomic_DNA"/>
</dbReference>
<organism evidence="3 4">
    <name type="scientific">Allofranklinella schreckenbergeri</name>
    <dbReference type="NCBI Taxonomy" id="1076744"/>
    <lineage>
        <taxon>Bacteria</taxon>
        <taxon>Pseudomonadati</taxon>
        <taxon>Pseudomonadota</taxon>
        <taxon>Betaproteobacteria</taxon>
        <taxon>Burkholderiales</taxon>
        <taxon>Comamonadaceae</taxon>
        <taxon>Allofranklinella</taxon>
    </lineage>
</organism>